<feature type="compositionally biased region" description="Low complexity" evidence="10">
    <location>
        <begin position="375"/>
        <end position="384"/>
    </location>
</feature>
<dbReference type="InterPro" id="IPR008271">
    <property type="entry name" value="Ser/Thr_kinase_AS"/>
</dbReference>
<keyword evidence="7" id="KW-0067">ATP-binding</keyword>
<comment type="catalytic activity">
    <reaction evidence="9">
        <text>L-seryl-[protein] + ATP = O-phospho-L-seryl-[protein] + ADP + H(+)</text>
        <dbReference type="Rhea" id="RHEA:17989"/>
        <dbReference type="Rhea" id="RHEA-COMP:9863"/>
        <dbReference type="Rhea" id="RHEA-COMP:11604"/>
        <dbReference type="ChEBI" id="CHEBI:15378"/>
        <dbReference type="ChEBI" id="CHEBI:29999"/>
        <dbReference type="ChEBI" id="CHEBI:30616"/>
        <dbReference type="ChEBI" id="CHEBI:83421"/>
        <dbReference type="ChEBI" id="CHEBI:456216"/>
        <dbReference type="EC" id="2.7.11.1"/>
    </reaction>
</comment>
<evidence type="ECO:0000259" key="11">
    <source>
        <dbReference type="PROSITE" id="PS50011"/>
    </source>
</evidence>
<accession>D3PU15</accession>
<feature type="compositionally biased region" description="Low complexity" evidence="10">
    <location>
        <begin position="333"/>
        <end position="342"/>
    </location>
</feature>
<feature type="region of interest" description="Disordered" evidence="10">
    <location>
        <begin position="428"/>
        <end position="508"/>
    </location>
</feature>
<dbReference type="FunFam" id="3.30.200.20:FF:000035">
    <property type="entry name" value="Serine/threonine protein kinase Stk1"/>
    <property type="match status" value="1"/>
</dbReference>
<proteinExistence type="predicted"/>
<keyword evidence="5" id="KW-0547">Nucleotide-binding</keyword>
<dbReference type="SMART" id="SM00220">
    <property type="entry name" value="S_TKc"/>
    <property type="match status" value="1"/>
</dbReference>
<comment type="catalytic activity">
    <reaction evidence="8">
        <text>L-threonyl-[protein] + ATP = O-phospho-L-threonyl-[protein] + ADP + H(+)</text>
        <dbReference type="Rhea" id="RHEA:46608"/>
        <dbReference type="Rhea" id="RHEA-COMP:11060"/>
        <dbReference type="Rhea" id="RHEA-COMP:11605"/>
        <dbReference type="ChEBI" id="CHEBI:15378"/>
        <dbReference type="ChEBI" id="CHEBI:30013"/>
        <dbReference type="ChEBI" id="CHEBI:30616"/>
        <dbReference type="ChEBI" id="CHEBI:61977"/>
        <dbReference type="ChEBI" id="CHEBI:456216"/>
        <dbReference type="EC" id="2.7.11.1"/>
    </reaction>
</comment>
<protein>
    <recommendedName>
        <fullName evidence="1">non-specific serine/threonine protein kinase</fullName>
        <ecNumber evidence="1">2.7.11.1</ecNumber>
    </recommendedName>
</protein>
<organism evidence="12 13">
    <name type="scientific">Stackebrandtia nassauensis (strain DSM 44728 / CIP 108903 / NRRL B-16338 / NBRC 102104 / LLR-40K-21)</name>
    <dbReference type="NCBI Taxonomy" id="446470"/>
    <lineage>
        <taxon>Bacteria</taxon>
        <taxon>Bacillati</taxon>
        <taxon>Actinomycetota</taxon>
        <taxon>Actinomycetes</taxon>
        <taxon>Glycomycetales</taxon>
        <taxon>Glycomycetaceae</taxon>
        <taxon>Stackebrandtia</taxon>
    </lineage>
</organism>
<evidence type="ECO:0000256" key="7">
    <source>
        <dbReference type="ARBA" id="ARBA00022840"/>
    </source>
</evidence>
<evidence type="ECO:0000256" key="9">
    <source>
        <dbReference type="ARBA" id="ARBA00048679"/>
    </source>
</evidence>
<dbReference type="GO" id="GO:0045717">
    <property type="term" value="P:negative regulation of fatty acid biosynthetic process"/>
    <property type="evidence" value="ECO:0007669"/>
    <property type="project" value="UniProtKB-ARBA"/>
</dbReference>
<dbReference type="PANTHER" id="PTHR43289:SF6">
    <property type="entry name" value="SERINE_THREONINE-PROTEIN KINASE NEKL-3"/>
    <property type="match status" value="1"/>
</dbReference>
<feature type="compositionally biased region" description="Low complexity" evidence="10">
    <location>
        <begin position="467"/>
        <end position="485"/>
    </location>
</feature>
<dbReference type="FunFam" id="1.10.510.10:FF:000021">
    <property type="entry name" value="Serine/threonine protein kinase"/>
    <property type="match status" value="1"/>
</dbReference>
<keyword evidence="13" id="KW-1185">Reference proteome</keyword>
<feature type="compositionally biased region" description="Pro residues" evidence="10">
    <location>
        <begin position="362"/>
        <end position="374"/>
    </location>
</feature>
<dbReference type="PROSITE" id="PS00108">
    <property type="entry name" value="PROTEIN_KINASE_ST"/>
    <property type="match status" value="1"/>
</dbReference>
<keyword evidence="2 12" id="KW-0723">Serine/threonine-protein kinase</keyword>
<dbReference type="SUPFAM" id="SSF56112">
    <property type="entry name" value="Protein kinase-like (PK-like)"/>
    <property type="match status" value="1"/>
</dbReference>
<keyword evidence="4" id="KW-0677">Repeat</keyword>
<dbReference type="RefSeq" id="WP_013016532.1">
    <property type="nucleotide sequence ID" value="NC_013947.1"/>
</dbReference>
<sequence>MNGELAQRSVPGSGVGGGRYRLDSRIADGGMGEVWRATDTRLGRAVAVKLLHLNYSRNPHFKARFESEARLVASLKSPAIAVLHDYGEDETVDGTRSYLVMELVEGRTLADLLQERVRLPVQRTMRIIAEAADGLEAAHRAGIIHRDVKPGNIIVADDGAIKVVDFGIARALGTAGLTETGVVIGTMRYTSPEQIADQDPTPSVDIYSLGVVAYECLAGQPPFMSENPVAIMDGHVNRKPPPLPDDIPEPVRQVVATALRKNPVDRFDSIADFGQACWDLVERTASRPARSVRVTQEERPALLGGHMSPAPSQWEPEVADDPEQTPVHRVETTSEPVSTPTTGMVAVGHTSPGGTPVRRAAPPSPPRSPRPAGPTGPTGPVKAKGLLRPDRHRRRVARYSMVILVVALVLATATASWNPWGLGIPGTDEATTGPVAAGKSDASSADDHESDKTKSSKDKSSENTPESASGGDAVSSGDDNGGDNADGNDNDDVEKGKVPNLIGQNTFQAPGMLEGAGFKNHDSVGKATGEHGYCVIYDQSPNPDAVVGYKTKVTYYYDGNGPGCGEEN</sequence>
<dbReference type="InterPro" id="IPR011009">
    <property type="entry name" value="Kinase-like_dom_sf"/>
</dbReference>
<dbReference type="PANTHER" id="PTHR43289">
    <property type="entry name" value="MITOGEN-ACTIVATED PROTEIN KINASE KINASE KINASE 20-RELATED"/>
    <property type="match status" value="1"/>
</dbReference>
<dbReference type="EC" id="2.7.11.1" evidence="1"/>
<dbReference type="Proteomes" id="UP000000844">
    <property type="component" value="Chromosome"/>
</dbReference>
<evidence type="ECO:0000313" key="12">
    <source>
        <dbReference type="EMBL" id="ADD40961.1"/>
    </source>
</evidence>
<name>D3PU15_STANL</name>
<dbReference type="AlphaFoldDB" id="D3PU15"/>
<keyword evidence="3" id="KW-0808">Transferase</keyword>
<dbReference type="GO" id="GO:0004674">
    <property type="term" value="F:protein serine/threonine kinase activity"/>
    <property type="evidence" value="ECO:0007669"/>
    <property type="project" value="UniProtKB-KW"/>
</dbReference>
<evidence type="ECO:0000256" key="3">
    <source>
        <dbReference type="ARBA" id="ARBA00022679"/>
    </source>
</evidence>
<reference evidence="12 13" key="1">
    <citation type="journal article" date="2009" name="Stand. Genomic Sci.">
        <title>Complete genome sequence of Stackebrandtia nassauensis type strain (LLR-40K-21).</title>
        <authorList>
            <person name="Munk C."/>
            <person name="Lapidus A."/>
            <person name="Copeland A."/>
            <person name="Jando M."/>
            <person name="Mayilraj S."/>
            <person name="Glavina Del Rio T."/>
            <person name="Nolan M."/>
            <person name="Chen F."/>
            <person name="Lucas S."/>
            <person name="Tice H."/>
            <person name="Cheng J.F."/>
            <person name="Han C."/>
            <person name="Detter J.C."/>
            <person name="Bruce D."/>
            <person name="Goodwin L."/>
            <person name="Chain P."/>
            <person name="Pitluck S."/>
            <person name="Goker M."/>
            <person name="Ovchinikova G."/>
            <person name="Pati A."/>
            <person name="Ivanova N."/>
            <person name="Mavromatis K."/>
            <person name="Chen A."/>
            <person name="Palaniappan K."/>
            <person name="Land M."/>
            <person name="Hauser L."/>
            <person name="Chang Y.J."/>
            <person name="Jeffries C.D."/>
            <person name="Bristow J."/>
            <person name="Eisen J.A."/>
            <person name="Markowitz V."/>
            <person name="Hugenholtz P."/>
            <person name="Kyrpides N.C."/>
            <person name="Klenk H.P."/>
        </authorList>
    </citation>
    <scope>NUCLEOTIDE SEQUENCE [LARGE SCALE GENOMIC DNA]</scope>
    <source>
        <strain evidence="13">DSM 44728 / CIP 108903 / NRRL B-16338 / NBRC 102104 / LLR-40K-21</strain>
    </source>
</reference>
<evidence type="ECO:0000256" key="1">
    <source>
        <dbReference type="ARBA" id="ARBA00012513"/>
    </source>
</evidence>
<evidence type="ECO:0000256" key="8">
    <source>
        <dbReference type="ARBA" id="ARBA00047899"/>
    </source>
</evidence>
<dbReference type="Pfam" id="PF00069">
    <property type="entry name" value="Pkinase"/>
    <property type="match status" value="1"/>
</dbReference>
<keyword evidence="6 12" id="KW-0418">Kinase</keyword>
<dbReference type="Gene3D" id="3.30.200.20">
    <property type="entry name" value="Phosphorylase Kinase, domain 1"/>
    <property type="match status" value="1"/>
</dbReference>
<evidence type="ECO:0000256" key="5">
    <source>
        <dbReference type="ARBA" id="ARBA00022741"/>
    </source>
</evidence>
<dbReference type="InterPro" id="IPR005543">
    <property type="entry name" value="PASTA_dom"/>
</dbReference>
<dbReference type="PROSITE" id="PS50011">
    <property type="entry name" value="PROTEIN_KINASE_DOM"/>
    <property type="match status" value="1"/>
</dbReference>
<feature type="domain" description="Protein kinase" evidence="11">
    <location>
        <begin position="20"/>
        <end position="278"/>
    </location>
</feature>
<evidence type="ECO:0000256" key="2">
    <source>
        <dbReference type="ARBA" id="ARBA00022527"/>
    </source>
</evidence>
<feature type="compositionally biased region" description="Basic and acidic residues" evidence="10">
    <location>
        <begin position="445"/>
        <end position="461"/>
    </location>
</feature>
<evidence type="ECO:0000256" key="6">
    <source>
        <dbReference type="ARBA" id="ARBA00022777"/>
    </source>
</evidence>
<dbReference type="STRING" id="446470.Snas_1251"/>
<dbReference type="CDD" id="cd06577">
    <property type="entry name" value="PASTA_pknB"/>
    <property type="match status" value="1"/>
</dbReference>
<dbReference type="InterPro" id="IPR000719">
    <property type="entry name" value="Prot_kinase_dom"/>
</dbReference>
<dbReference type="CDD" id="cd14014">
    <property type="entry name" value="STKc_PknB_like"/>
    <property type="match status" value="1"/>
</dbReference>
<dbReference type="Gene3D" id="1.10.510.10">
    <property type="entry name" value="Transferase(Phosphotransferase) domain 1"/>
    <property type="match status" value="1"/>
</dbReference>
<evidence type="ECO:0000256" key="4">
    <source>
        <dbReference type="ARBA" id="ARBA00022737"/>
    </source>
</evidence>
<gene>
    <name evidence="12" type="ordered locus">Snas_1251</name>
</gene>
<dbReference type="KEGG" id="sna:Snas_1251"/>
<dbReference type="EMBL" id="CP001778">
    <property type="protein sequence ID" value="ADD40961.1"/>
    <property type="molecule type" value="Genomic_DNA"/>
</dbReference>
<dbReference type="GO" id="GO:0005524">
    <property type="term" value="F:ATP binding"/>
    <property type="evidence" value="ECO:0007669"/>
    <property type="project" value="UniProtKB-KW"/>
</dbReference>
<feature type="region of interest" description="Disordered" evidence="10">
    <location>
        <begin position="291"/>
        <end position="389"/>
    </location>
</feature>
<dbReference type="HOGENOM" id="CLU_000288_63_44_11"/>
<dbReference type="eggNOG" id="COG0515">
    <property type="taxonomic scope" value="Bacteria"/>
</dbReference>
<evidence type="ECO:0000256" key="10">
    <source>
        <dbReference type="SAM" id="MobiDB-lite"/>
    </source>
</evidence>
<evidence type="ECO:0000313" key="13">
    <source>
        <dbReference type="Proteomes" id="UP000000844"/>
    </source>
</evidence>